<dbReference type="RefSeq" id="WP_270043633.1">
    <property type="nucleotide sequence ID" value="NZ_JAPDOD010000033.1"/>
</dbReference>
<comment type="caution">
    <text evidence="1">The sequence shown here is derived from an EMBL/GenBank/DDBJ whole genome shotgun (WGS) entry which is preliminary data.</text>
</comment>
<organism evidence="1 2">
    <name type="scientific">Solirubrobacter ginsenosidimutans</name>
    <dbReference type="NCBI Taxonomy" id="490573"/>
    <lineage>
        <taxon>Bacteria</taxon>
        <taxon>Bacillati</taxon>
        <taxon>Actinomycetota</taxon>
        <taxon>Thermoleophilia</taxon>
        <taxon>Solirubrobacterales</taxon>
        <taxon>Solirubrobacteraceae</taxon>
        <taxon>Solirubrobacter</taxon>
    </lineage>
</organism>
<sequence>MSSRAPNSPLPDEACEEIGKQFQLTLVELIALSLAGKQLQWTCYGRDLVSVHGYLGRLVDEWRALQDVVAGRAAAIGMALDGSAAAVIELDDHRPLEPGFTEAGAAIERLCLQVWDVALRVRQRADRLAALDAVSHHALLGVQGTLEDQLWMLRGQLVD</sequence>
<evidence type="ECO:0000313" key="2">
    <source>
        <dbReference type="Proteomes" id="UP001149140"/>
    </source>
</evidence>
<dbReference type="InterPro" id="IPR009078">
    <property type="entry name" value="Ferritin-like_SF"/>
</dbReference>
<evidence type="ECO:0008006" key="3">
    <source>
        <dbReference type="Google" id="ProtNLM"/>
    </source>
</evidence>
<dbReference type="AlphaFoldDB" id="A0A9X3N404"/>
<keyword evidence="2" id="KW-1185">Reference proteome</keyword>
<dbReference type="PANTHER" id="PTHR42932">
    <property type="entry name" value="GENERAL STRESS PROTEIN 20U"/>
    <property type="match status" value="1"/>
</dbReference>
<protein>
    <recommendedName>
        <fullName evidence="3">DNA starvation/stationary phase protection protein</fullName>
    </recommendedName>
</protein>
<dbReference type="Proteomes" id="UP001149140">
    <property type="component" value="Unassembled WGS sequence"/>
</dbReference>
<evidence type="ECO:0000313" key="1">
    <source>
        <dbReference type="EMBL" id="MDA0164378.1"/>
    </source>
</evidence>
<dbReference type="PANTHER" id="PTHR42932:SF2">
    <property type="entry name" value="DNA PROTECTION DURING STARVATION PROTEIN 1"/>
    <property type="match status" value="1"/>
</dbReference>
<dbReference type="EMBL" id="JAPDOD010000033">
    <property type="protein sequence ID" value="MDA0164378.1"/>
    <property type="molecule type" value="Genomic_DNA"/>
</dbReference>
<proteinExistence type="predicted"/>
<dbReference type="InterPro" id="IPR012347">
    <property type="entry name" value="Ferritin-like"/>
</dbReference>
<dbReference type="InterPro" id="IPR002177">
    <property type="entry name" value="DPS_DNA-bd"/>
</dbReference>
<reference evidence="1" key="1">
    <citation type="submission" date="2022-10" db="EMBL/GenBank/DDBJ databases">
        <title>The WGS of Solirubrobacter ginsenosidimutans DSM 21036.</title>
        <authorList>
            <person name="Jiang Z."/>
        </authorList>
    </citation>
    <scope>NUCLEOTIDE SEQUENCE</scope>
    <source>
        <strain evidence="1">DSM 21036</strain>
    </source>
</reference>
<name>A0A9X3N404_9ACTN</name>
<gene>
    <name evidence="1" type="ORF">OM076_29175</name>
</gene>
<dbReference type="SUPFAM" id="SSF47240">
    <property type="entry name" value="Ferritin-like"/>
    <property type="match status" value="1"/>
</dbReference>
<dbReference type="Gene3D" id="1.20.1260.10">
    <property type="match status" value="1"/>
</dbReference>
<accession>A0A9X3N404</accession>